<dbReference type="CDD" id="cd00719">
    <property type="entry name" value="GIY-YIG_SF"/>
    <property type="match status" value="1"/>
</dbReference>
<evidence type="ECO:0000313" key="3">
    <source>
        <dbReference type="EMBL" id="GBF78745.1"/>
    </source>
</evidence>
<organism evidence="3 4">
    <name type="scientific">Aphanothece sacrum FPU1</name>
    <dbReference type="NCBI Taxonomy" id="1920663"/>
    <lineage>
        <taxon>Bacteria</taxon>
        <taxon>Bacillati</taxon>
        <taxon>Cyanobacteriota</taxon>
        <taxon>Cyanophyceae</taxon>
        <taxon>Oscillatoriophycideae</taxon>
        <taxon>Chroococcales</taxon>
        <taxon>Aphanothecaceae</taxon>
        <taxon>Aphanothece</taxon>
    </lineage>
</organism>
<keyword evidence="4" id="KW-1185">Reference proteome</keyword>
<dbReference type="Proteomes" id="UP000287247">
    <property type="component" value="Unassembled WGS sequence"/>
</dbReference>
<dbReference type="EMBL" id="BDQK01000001">
    <property type="protein sequence ID" value="GBF78745.1"/>
    <property type="molecule type" value="Genomic_DNA"/>
</dbReference>
<dbReference type="Gene3D" id="3.40.1440.10">
    <property type="entry name" value="GIY-YIG endonuclease"/>
    <property type="match status" value="1"/>
</dbReference>
<comment type="caution">
    <text evidence="3">The sequence shown here is derived from an EMBL/GenBank/DDBJ whole genome shotgun (WGS) entry which is preliminary data.</text>
</comment>
<protein>
    <submittedName>
        <fullName evidence="3">Excinuclease ABC subunit C</fullName>
    </submittedName>
</protein>
<gene>
    <name evidence="3" type="ORF">AsFPU1_0134</name>
</gene>
<dbReference type="AlphaFoldDB" id="A0A401IBX0"/>
<dbReference type="SUPFAM" id="SSF82771">
    <property type="entry name" value="GIY-YIG endonuclease"/>
    <property type="match status" value="1"/>
</dbReference>
<reference evidence="4" key="1">
    <citation type="submission" date="2017-05" db="EMBL/GenBank/DDBJ databases">
        <title>Physiological properties and genetic analysis related to exopolysaccharide production of fresh-water unicellular cyanobacterium Aphanothece sacrum, Suizenji Nori, that has been cultured as a food source in Japan.</title>
        <authorList>
            <person name="Kanesaki Y."/>
            <person name="Yoshikawa S."/>
            <person name="Ohki K."/>
        </authorList>
    </citation>
    <scope>NUCLEOTIDE SEQUENCE [LARGE SCALE GENOMIC DNA]</scope>
    <source>
        <strain evidence="4">FPU1</strain>
    </source>
</reference>
<accession>A0A401IBX0</accession>
<evidence type="ECO:0000313" key="4">
    <source>
        <dbReference type="Proteomes" id="UP000287247"/>
    </source>
</evidence>
<name>A0A401IBX0_APHSA</name>
<evidence type="ECO:0000256" key="1">
    <source>
        <dbReference type="SAM" id="Coils"/>
    </source>
</evidence>
<dbReference type="PROSITE" id="PS50164">
    <property type="entry name" value="GIY_YIG"/>
    <property type="match status" value="1"/>
</dbReference>
<dbReference type="RefSeq" id="WP_124969680.1">
    <property type="nucleotide sequence ID" value="NZ_BDQK01000001.1"/>
</dbReference>
<sequence>MTQLSNLPLVQELGTVRLNNLETLPEDSGVYLVADDTNKVYYIGQSSNLNMALLTHNRLFDFQAVNASKISYLVCDETELIEIELDYINYYNPPLNAGISLEQIKISSVSGDLTPEQQIERYLEICTIIKELEQEKESLKQNIVTFASDYKRERGQNLTYKGVTIFATERKIWQYSEQVKELEEKLKQLKKQEEKNGLAQVAKISVYPTVKGNLIF</sequence>
<dbReference type="OrthoDB" id="583144at2"/>
<evidence type="ECO:0000259" key="2">
    <source>
        <dbReference type="PROSITE" id="PS50164"/>
    </source>
</evidence>
<feature type="domain" description="GIY-YIG" evidence="2">
    <location>
        <begin position="26"/>
        <end position="97"/>
    </location>
</feature>
<dbReference type="InterPro" id="IPR000305">
    <property type="entry name" value="GIY-YIG_endonuc"/>
</dbReference>
<dbReference type="InterPro" id="IPR035901">
    <property type="entry name" value="GIY-YIG_endonuc_sf"/>
</dbReference>
<proteinExistence type="predicted"/>
<keyword evidence="1" id="KW-0175">Coiled coil</keyword>
<feature type="coiled-coil region" evidence="1">
    <location>
        <begin position="122"/>
        <end position="199"/>
    </location>
</feature>